<dbReference type="PANTHER" id="PTHR43065">
    <property type="entry name" value="SENSOR HISTIDINE KINASE"/>
    <property type="match status" value="1"/>
</dbReference>
<dbReference type="Gene3D" id="3.30.565.10">
    <property type="entry name" value="Histidine kinase-like ATPase, C-terminal domain"/>
    <property type="match status" value="1"/>
</dbReference>
<dbReference type="Gene3D" id="3.30.450.20">
    <property type="entry name" value="PAS domain"/>
    <property type="match status" value="1"/>
</dbReference>
<keyword evidence="5" id="KW-0547">Nucleotide-binding</keyword>
<evidence type="ECO:0000313" key="12">
    <source>
        <dbReference type="EMBL" id="TFU03743.1"/>
    </source>
</evidence>
<dbReference type="InterPro" id="IPR004358">
    <property type="entry name" value="Sig_transdc_His_kin-like_C"/>
</dbReference>
<evidence type="ECO:0000256" key="1">
    <source>
        <dbReference type="ARBA" id="ARBA00000085"/>
    </source>
</evidence>
<dbReference type="Pfam" id="PF00989">
    <property type="entry name" value="PAS"/>
    <property type="match status" value="1"/>
</dbReference>
<evidence type="ECO:0000256" key="3">
    <source>
        <dbReference type="ARBA" id="ARBA00022553"/>
    </source>
</evidence>
<proteinExistence type="predicted"/>
<protein>
    <recommendedName>
        <fullName evidence="2">histidine kinase</fullName>
        <ecNumber evidence="2">2.7.13.3</ecNumber>
    </recommendedName>
</protein>
<dbReference type="OrthoDB" id="9796100at2"/>
<reference evidence="12 13" key="1">
    <citation type="submission" date="2019-02" db="EMBL/GenBank/DDBJ databases">
        <title>Polymorphobacter sp. isolated from the lake at the Tibet of China.</title>
        <authorList>
            <person name="Li A."/>
        </authorList>
    </citation>
    <scope>NUCLEOTIDE SEQUENCE [LARGE SCALE GENOMIC DNA]</scope>
    <source>
        <strain evidence="12 13">DJ1R-1</strain>
    </source>
</reference>
<dbReference type="PROSITE" id="PS50110">
    <property type="entry name" value="RESPONSE_REGULATORY"/>
    <property type="match status" value="1"/>
</dbReference>
<evidence type="ECO:0000259" key="10">
    <source>
        <dbReference type="PROSITE" id="PS50109"/>
    </source>
</evidence>
<dbReference type="InterPro" id="IPR036890">
    <property type="entry name" value="HATPase_C_sf"/>
</dbReference>
<feature type="domain" description="Response regulatory" evidence="11">
    <location>
        <begin position="392"/>
        <end position="507"/>
    </location>
</feature>
<accession>A0A4Y9EPF1</accession>
<dbReference type="SMART" id="SM00388">
    <property type="entry name" value="HisKA"/>
    <property type="match status" value="1"/>
</dbReference>
<dbReference type="PROSITE" id="PS50109">
    <property type="entry name" value="HIS_KIN"/>
    <property type="match status" value="1"/>
</dbReference>
<dbReference type="AlphaFoldDB" id="A0A4Y9EPF1"/>
<dbReference type="FunFam" id="1.10.287.130:FF:000037">
    <property type="entry name" value="Hybrid sensor histidine kinase/response regulator"/>
    <property type="match status" value="1"/>
</dbReference>
<dbReference type="Proteomes" id="UP000297737">
    <property type="component" value="Unassembled WGS sequence"/>
</dbReference>
<evidence type="ECO:0000256" key="6">
    <source>
        <dbReference type="ARBA" id="ARBA00022777"/>
    </source>
</evidence>
<evidence type="ECO:0000256" key="4">
    <source>
        <dbReference type="ARBA" id="ARBA00022679"/>
    </source>
</evidence>
<dbReference type="RefSeq" id="WP_135246335.1">
    <property type="nucleotide sequence ID" value="NZ_SIHO01000002.1"/>
</dbReference>
<dbReference type="Gene3D" id="3.40.50.2300">
    <property type="match status" value="1"/>
</dbReference>
<comment type="catalytic activity">
    <reaction evidence="1">
        <text>ATP + protein L-histidine = ADP + protein N-phospho-L-histidine.</text>
        <dbReference type="EC" id="2.7.13.3"/>
    </reaction>
</comment>
<organism evidence="12 13">
    <name type="scientific">Glacieibacterium arshaanense</name>
    <dbReference type="NCBI Taxonomy" id="2511025"/>
    <lineage>
        <taxon>Bacteria</taxon>
        <taxon>Pseudomonadati</taxon>
        <taxon>Pseudomonadota</taxon>
        <taxon>Alphaproteobacteria</taxon>
        <taxon>Sphingomonadales</taxon>
        <taxon>Sphingosinicellaceae</taxon>
        <taxon>Glacieibacterium</taxon>
    </lineage>
</organism>
<dbReference type="GO" id="GO:0006355">
    <property type="term" value="P:regulation of DNA-templated transcription"/>
    <property type="evidence" value="ECO:0007669"/>
    <property type="project" value="InterPro"/>
</dbReference>
<dbReference type="InterPro" id="IPR000014">
    <property type="entry name" value="PAS"/>
</dbReference>
<dbReference type="Pfam" id="PF00072">
    <property type="entry name" value="Response_reg"/>
    <property type="match status" value="1"/>
</dbReference>
<evidence type="ECO:0000313" key="13">
    <source>
        <dbReference type="Proteomes" id="UP000297737"/>
    </source>
</evidence>
<keyword evidence="6 12" id="KW-0418">Kinase</keyword>
<dbReference type="GO" id="GO:0005524">
    <property type="term" value="F:ATP binding"/>
    <property type="evidence" value="ECO:0007669"/>
    <property type="project" value="UniProtKB-KW"/>
</dbReference>
<feature type="domain" description="Histidine kinase" evidence="10">
    <location>
        <begin position="148"/>
        <end position="371"/>
    </location>
</feature>
<dbReference type="InterPro" id="IPR001789">
    <property type="entry name" value="Sig_transdc_resp-reg_receiver"/>
</dbReference>
<dbReference type="PRINTS" id="PR00344">
    <property type="entry name" value="BCTRLSENSOR"/>
</dbReference>
<sequence>MVDRLPDVLGMPVRISAMVEALPCGLALLDPQGRFLFCNSAFIASFGIEGDPRGQDPAQLLIAEDRADFVAAMDSARANESGTSELRARLANHSDEYVTLVMAHSPPAAAMAGSELLIGVRDIREQLRLEAKVAQVTKMQAVGQLAGGVAHDFNNVLTAVLGLCDQLLTRHMPGDTDFDDIDQIRINANRAAALVRQLLAFARQQTLQPRLLDLRDVLDPLRPLLQRLLGPAIELEYSYSHAAGRVRADPGQLEQVVVNLAVNARDAMLDGGRLSVATRLITPDAVAGLNQPIMPAIGFVELSVNDTGTGIAPEIASRIFEPFFTTKPLGHGTGLGLASVYGIVKQSEGFIFMHSRPEGGTRFSVYLPADGSGAIAAASTAEPEAAATLRGRVLLVEDERAVRLVVERSLQRMGLDVTSVGDAADALDMLQDTNGDFDLLITDLVMPGMDGVQLVHAAQERYPTLRTILMSGYAEPPQRAAAGEYGMHFLAKPFASSELLAVVHQAFPSLKF</sequence>
<name>A0A4Y9EPF1_9SPHN</name>
<dbReference type="InterPro" id="IPR003594">
    <property type="entry name" value="HATPase_dom"/>
</dbReference>
<evidence type="ECO:0000256" key="7">
    <source>
        <dbReference type="ARBA" id="ARBA00022840"/>
    </source>
</evidence>
<evidence type="ECO:0000256" key="2">
    <source>
        <dbReference type="ARBA" id="ARBA00012438"/>
    </source>
</evidence>
<keyword evidence="3 9" id="KW-0597">Phosphoprotein</keyword>
<dbReference type="InterPro" id="IPR013767">
    <property type="entry name" value="PAS_fold"/>
</dbReference>
<dbReference type="SMART" id="SM00387">
    <property type="entry name" value="HATPase_c"/>
    <property type="match status" value="1"/>
</dbReference>
<dbReference type="InterPro" id="IPR036097">
    <property type="entry name" value="HisK_dim/P_sf"/>
</dbReference>
<dbReference type="SUPFAM" id="SSF52172">
    <property type="entry name" value="CheY-like"/>
    <property type="match status" value="1"/>
</dbReference>
<dbReference type="GO" id="GO:0000155">
    <property type="term" value="F:phosphorelay sensor kinase activity"/>
    <property type="evidence" value="ECO:0007669"/>
    <property type="project" value="InterPro"/>
</dbReference>
<dbReference type="SUPFAM" id="SSF55874">
    <property type="entry name" value="ATPase domain of HSP90 chaperone/DNA topoisomerase II/histidine kinase"/>
    <property type="match status" value="1"/>
</dbReference>
<feature type="modified residue" description="4-aspartylphosphate" evidence="9">
    <location>
        <position position="443"/>
    </location>
</feature>
<dbReference type="Pfam" id="PF02518">
    <property type="entry name" value="HATPase_c"/>
    <property type="match status" value="1"/>
</dbReference>
<dbReference type="EMBL" id="SIHO01000002">
    <property type="protein sequence ID" value="TFU03743.1"/>
    <property type="molecule type" value="Genomic_DNA"/>
</dbReference>
<dbReference type="Gene3D" id="1.10.287.130">
    <property type="match status" value="1"/>
</dbReference>
<dbReference type="SUPFAM" id="SSF47384">
    <property type="entry name" value="Homodimeric domain of signal transducing histidine kinase"/>
    <property type="match status" value="1"/>
</dbReference>
<keyword evidence="7" id="KW-0067">ATP-binding</keyword>
<dbReference type="InterPro" id="IPR035965">
    <property type="entry name" value="PAS-like_dom_sf"/>
</dbReference>
<dbReference type="InterPro" id="IPR005467">
    <property type="entry name" value="His_kinase_dom"/>
</dbReference>
<dbReference type="CDD" id="cd00156">
    <property type="entry name" value="REC"/>
    <property type="match status" value="1"/>
</dbReference>
<dbReference type="EC" id="2.7.13.3" evidence="2"/>
<keyword evidence="13" id="KW-1185">Reference proteome</keyword>
<evidence type="ECO:0000256" key="9">
    <source>
        <dbReference type="PROSITE-ProRule" id="PRU00169"/>
    </source>
</evidence>
<dbReference type="SMART" id="SM00448">
    <property type="entry name" value="REC"/>
    <property type="match status" value="1"/>
</dbReference>
<keyword evidence="8" id="KW-0902">Two-component regulatory system</keyword>
<dbReference type="SUPFAM" id="SSF55785">
    <property type="entry name" value="PYP-like sensor domain (PAS domain)"/>
    <property type="match status" value="1"/>
</dbReference>
<dbReference type="CDD" id="cd00130">
    <property type="entry name" value="PAS"/>
    <property type="match status" value="1"/>
</dbReference>
<comment type="caution">
    <text evidence="12">The sequence shown here is derived from an EMBL/GenBank/DDBJ whole genome shotgun (WGS) entry which is preliminary data.</text>
</comment>
<dbReference type="InterPro" id="IPR003661">
    <property type="entry name" value="HisK_dim/P_dom"/>
</dbReference>
<gene>
    <name evidence="12" type="ORF">EUV02_11415</name>
</gene>
<dbReference type="InterPro" id="IPR011006">
    <property type="entry name" value="CheY-like_superfamily"/>
</dbReference>
<dbReference type="SMART" id="SM00091">
    <property type="entry name" value="PAS"/>
    <property type="match status" value="1"/>
</dbReference>
<evidence type="ECO:0000259" key="11">
    <source>
        <dbReference type="PROSITE" id="PS50110"/>
    </source>
</evidence>
<dbReference type="PANTHER" id="PTHR43065:SF42">
    <property type="entry name" value="TWO-COMPONENT SENSOR PPRA"/>
    <property type="match status" value="1"/>
</dbReference>
<keyword evidence="4" id="KW-0808">Transferase</keyword>
<dbReference type="CDD" id="cd00082">
    <property type="entry name" value="HisKA"/>
    <property type="match status" value="1"/>
</dbReference>
<evidence type="ECO:0000256" key="5">
    <source>
        <dbReference type="ARBA" id="ARBA00022741"/>
    </source>
</evidence>
<dbReference type="Pfam" id="PF00512">
    <property type="entry name" value="HisKA"/>
    <property type="match status" value="1"/>
</dbReference>
<evidence type="ECO:0000256" key="8">
    <source>
        <dbReference type="ARBA" id="ARBA00023012"/>
    </source>
</evidence>